<name>A0A934WJR3_9RHOB</name>
<reference evidence="2" key="1">
    <citation type="submission" date="2017-05" db="EMBL/GenBank/DDBJ databases">
        <authorList>
            <person name="Imhoff J.F."/>
            <person name="Rahn T."/>
            <person name="Kuenzel S."/>
            <person name="Neulinger S.C."/>
        </authorList>
    </citation>
    <scope>NUCLEOTIDE SEQUENCE</scope>
    <source>
        <strain evidence="2">LMG 28126</strain>
    </source>
</reference>
<evidence type="ECO:0000313" key="2">
    <source>
        <dbReference type="EMBL" id="MBK5928306.1"/>
    </source>
</evidence>
<dbReference type="InterPro" id="IPR056644">
    <property type="entry name" value="DUF7742"/>
</dbReference>
<dbReference type="RefSeq" id="WP_201158062.1">
    <property type="nucleotide sequence ID" value="NZ_NHSD01000299.1"/>
</dbReference>
<reference evidence="2" key="2">
    <citation type="journal article" date="2020" name="Microorganisms">
        <title>Osmotic Adaptation and Compatible Solute Biosynthesis of Phototrophic Bacteria as Revealed from Genome Analyses.</title>
        <authorList>
            <person name="Imhoff J.F."/>
            <person name="Rahn T."/>
            <person name="Kunzel S."/>
            <person name="Keller A."/>
            <person name="Neulinger S.C."/>
        </authorList>
    </citation>
    <scope>NUCLEOTIDE SEQUENCE</scope>
    <source>
        <strain evidence="2">LMG 28126</strain>
    </source>
</reference>
<dbReference type="AlphaFoldDB" id="A0A934WJR3"/>
<sequence>MRPVLHGDVVAAARVLLCVPEVRRGRVMAELLRAADLADRYRRVTGRVHPDFGTGSLLAASAAWTRQDEPALDDPEYLDCLVAVLVALRRRVARPARHADGRAGPCVTATRGR</sequence>
<comment type="caution">
    <text evidence="2">The sequence shown here is derived from an EMBL/GenBank/DDBJ whole genome shotgun (WGS) entry which is preliminary data.</text>
</comment>
<accession>A0A934WJR3</accession>
<proteinExistence type="predicted"/>
<feature type="domain" description="DUF7742" evidence="1">
    <location>
        <begin position="2"/>
        <end position="88"/>
    </location>
</feature>
<evidence type="ECO:0000259" key="1">
    <source>
        <dbReference type="Pfam" id="PF24891"/>
    </source>
</evidence>
<dbReference type="Proteomes" id="UP000706333">
    <property type="component" value="Unassembled WGS sequence"/>
</dbReference>
<keyword evidence="3" id="KW-1185">Reference proteome</keyword>
<dbReference type="EMBL" id="NHSD01000299">
    <property type="protein sequence ID" value="MBK5928306.1"/>
    <property type="molecule type" value="Genomic_DNA"/>
</dbReference>
<protein>
    <recommendedName>
        <fullName evidence="1">DUF7742 domain-containing protein</fullName>
    </recommendedName>
</protein>
<organism evidence="2 3">
    <name type="scientific">Rhodobaculum claviforme</name>
    <dbReference type="NCBI Taxonomy" id="1549854"/>
    <lineage>
        <taxon>Bacteria</taxon>
        <taxon>Pseudomonadati</taxon>
        <taxon>Pseudomonadota</taxon>
        <taxon>Alphaproteobacteria</taxon>
        <taxon>Rhodobacterales</taxon>
        <taxon>Paracoccaceae</taxon>
        <taxon>Rhodobaculum</taxon>
    </lineage>
</organism>
<evidence type="ECO:0000313" key="3">
    <source>
        <dbReference type="Proteomes" id="UP000706333"/>
    </source>
</evidence>
<dbReference type="Pfam" id="PF24891">
    <property type="entry name" value="DUF7742"/>
    <property type="match status" value="1"/>
</dbReference>
<gene>
    <name evidence="2" type="ORF">CCR87_13350</name>
</gene>